<dbReference type="KEGG" id="hro:HELRODRAFT_84702"/>
<dbReference type="EnsemblMetazoa" id="HelroT84702">
    <property type="protein sequence ID" value="HelroP84702"/>
    <property type="gene ID" value="HelroG84702"/>
</dbReference>
<dbReference type="Gene3D" id="1.20.1280.290">
    <property type="match status" value="2"/>
</dbReference>
<dbReference type="eggNOG" id="KOG3145">
    <property type="taxonomic scope" value="Eukaryota"/>
</dbReference>
<evidence type="ECO:0000256" key="1">
    <source>
        <dbReference type="ARBA" id="ARBA00004155"/>
    </source>
</evidence>
<dbReference type="FunFam" id="1.20.1280.290:FF:000016">
    <property type="entry name" value="Cystinosin homolog"/>
    <property type="match status" value="1"/>
</dbReference>
<dbReference type="InterPro" id="IPR006603">
    <property type="entry name" value="PQ-loop_rpt"/>
</dbReference>
<feature type="transmembrane region" description="Helical" evidence="11">
    <location>
        <begin position="36"/>
        <end position="56"/>
    </location>
</feature>
<reference evidence="13" key="3">
    <citation type="submission" date="2015-06" db="UniProtKB">
        <authorList>
            <consortium name="EnsemblMetazoa"/>
        </authorList>
    </citation>
    <scope>IDENTIFICATION</scope>
</reference>
<evidence type="ECO:0000313" key="13">
    <source>
        <dbReference type="EnsemblMetazoa" id="HelroP84702"/>
    </source>
</evidence>
<comment type="subcellular location">
    <subcellularLocation>
        <location evidence="1">Lysosome membrane</location>
        <topology evidence="1">Multi-pass membrane protein</topology>
    </subcellularLocation>
</comment>
<reference evidence="12 14" key="2">
    <citation type="journal article" date="2013" name="Nature">
        <title>Insights into bilaterian evolution from three spiralian genomes.</title>
        <authorList>
            <person name="Simakov O."/>
            <person name="Marletaz F."/>
            <person name="Cho S.J."/>
            <person name="Edsinger-Gonzales E."/>
            <person name="Havlak P."/>
            <person name="Hellsten U."/>
            <person name="Kuo D.H."/>
            <person name="Larsson T."/>
            <person name="Lv J."/>
            <person name="Arendt D."/>
            <person name="Savage R."/>
            <person name="Osoegawa K."/>
            <person name="de Jong P."/>
            <person name="Grimwood J."/>
            <person name="Chapman J.A."/>
            <person name="Shapiro H."/>
            <person name="Aerts A."/>
            <person name="Otillar R.P."/>
            <person name="Terry A.Y."/>
            <person name="Boore J.L."/>
            <person name="Grigoriev I.V."/>
            <person name="Lindberg D.R."/>
            <person name="Seaver E.C."/>
            <person name="Weisblat D.A."/>
            <person name="Putnam N.H."/>
            <person name="Rokhsar D.S."/>
        </authorList>
    </citation>
    <scope>NUCLEOTIDE SEQUENCE</scope>
</reference>
<feature type="transmembrane region" description="Helical" evidence="11">
    <location>
        <begin position="175"/>
        <end position="195"/>
    </location>
</feature>
<keyword evidence="3" id="KW-0813">Transport</keyword>
<dbReference type="PANTHER" id="PTHR13131">
    <property type="entry name" value="CYSTINOSIN"/>
    <property type="match status" value="1"/>
</dbReference>
<feature type="transmembrane region" description="Helical" evidence="11">
    <location>
        <begin position="68"/>
        <end position="96"/>
    </location>
</feature>
<feature type="transmembrane region" description="Helical" evidence="11">
    <location>
        <begin position="146"/>
        <end position="169"/>
    </location>
</feature>
<dbReference type="OMA" id="WIDVIYT"/>
<evidence type="ECO:0000256" key="11">
    <source>
        <dbReference type="SAM" id="Phobius"/>
    </source>
</evidence>
<dbReference type="GO" id="GO:0015811">
    <property type="term" value="P:L-cystine transport"/>
    <property type="evidence" value="ECO:0000318"/>
    <property type="project" value="GO_Central"/>
</dbReference>
<dbReference type="GO" id="GO:0015184">
    <property type="term" value="F:L-cystine transmembrane transporter activity"/>
    <property type="evidence" value="ECO:0000318"/>
    <property type="project" value="GO_Central"/>
</dbReference>
<feature type="transmembrane region" description="Helical" evidence="11">
    <location>
        <begin position="249"/>
        <end position="270"/>
    </location>
</feature>
<keyword evidence="7 11" id="KW-1133">Transmembrane helix</keyword>
<proteinExistence type="inferred from homology"/>
<dbReference type="FunFam" id="1.20.1280.290:FF:000022">
    <property type="entry name" value="Cystinosin homolog"/>
    <property type="match status" value="1"/>
</dbReference>
<evidence type="ECO:0000313" key="14">
    <source>
        <dbReference type="Proteomes" id="UP000015101"/>
    </source>
</evidence>
<dbReference type="PANTHER" id="PTHR13131:SF5">
    <property type="entry name" value="CYSTINOSIN"/>
    <property type="match status" value="1"/>
</dbReference>
<keyword evidence="14" id="KW-1185">Reference proteome</keyword>
<comment type="catalytic activity">
    <reaction evidence="10">
        <text>L-cystine(out) + H(+)(out) = L-cystine(in) + H(+)(in)</text>
        <dbReference type="Rhea" id="RHEA:66172"/>
        <dbReference type="ChEBI" id="CHEBI:15378"/>
        <dbReference type="ChEBI" id="CHEBI:35491"/>
    </reaction>
    <physiologicalReaction direction="left-to-right" evidence="10">
        <dbReference type="Rhea" id="RHEA:66173"/>
    </physiologicalReaction>
</comment>
<dbReference type="EMBL" id="AMQM01005976">
    <property type="status" value="NOT_ANNOTATED_CDS"/>
    <property type="molecule type" value="Genomic_DNA"/>
</dbReference>
<evidence type="ECO:0000256" key="4">
    <source>
        <dbReference type="ARBA" id="ARBA00022692"/>
    </source>
</evidence>
<dbReference type="RefSeq" id="XP_009023544.1">
    <property type="nucleotide sequence ID" value="XM_009025296.1"/>
</dbReference>
<keyword evidence="6" id="KW-0769">Symport</keyword>
<dbReference type="SMART" id="SM00679">
    <property type="entry name" value="CTNS"/>
    <property type="match status" value="2"/>
</dbReference>
<evidence type="ECO:0000256" key="10">
    <source>
        <dbReference type="ARBA" id="ARBA00048473"/>
    </source>
</evidence>
<evidence type="ECO:0000256" key="7">
    <source>
        <dbReference type="ARBA" id="ARBA00022989"/>
    </source>
</evidence>
<evidence type="ECO:0000256" key="9">
    <source>
        <dbReference type="ARBA" id="ARBA00023228"/>
    </source>
</evidence>
<sequence>MKIFFSKVFYILKIYCFIPRFDRVLLQVTVVHHKEIILIQKIIGWIYFFAWSISFYPQVITNFRRKSVVGLSFDFVFLNLTGFLCYGLFNVALFWIPEIQDEYFALHPRGVNPVEANDIAFALHAIVLTSVTVLQCLLYKKTSQKISTLGSVCLLLSWATAGLFLFVSMAGLISWLTYIYIFSYIKLAITLVKYFPQAWMNFRRKSTEGWSIGNVMLDFTGGCFSLLQMFLIAYNNDDWSSLFGSPTKFGLGLFSIIFDIIFFLQHYCFYRKGFTLLYEEIPGA</sequence>
<feature type="transmembrane region" description="Helical" evidence="11">
    <location>
        <begin position="215"/>
        <end position="234"/>
    </location>
</feature>
<dbReference type="GO" id="GO:0015293">
    <property type="term" value="F:symporter activity"/>
    <property type="evidence" value="ECO:0007669"/>
    <property type="project" value="UniProtKB-KW"/>
</dbReference>
<dbReference type="HOGENOM" id="CLU_046327_0_0_1"/>
<dbReference type="OrthoDB" id="75720at2759"/>
<dbReference type="Proteomes" id="UP000015101">
    <property type="component" value="Unassembled WGS sequence"/>
</dbReference>
<evidence type="ECO:0000313" key="12">
    <source>
        <dbReference type="EMBL" id="ESN98363.1"/>
    </source>
</evidence>
<protein>
    <recommendedName>
        <fullName evidence="15">Cystinosin</fullName>
    </recommendedName>
</protein>
<dbReference type="CTD" id="20216372"/>
<dbReference type="Pfam" id="PF04193">
    <property type="entry name" value="PQ-loop"/>
    <property type="match status" value="2"/>
</dbReference>
<dbReference type="AlphaFoldDB" id="T1G5M5"/>
<dbReference type="GO" id="GO:0005765">
    <property type="term" value="C:lysosomal membrane"/>
    <property type="evidence" value="ECO:0000318"/>
    <property type="project" value="GO_Central"/>
</dbReference>
<feature type="transmembrane region" description="Helical" evidence="11">
    <location>
        <begin position="119"/>
        <end position="139"/>
    </location>
</feature>
<dbReference type="NCBIfam" id="TIGR00951">
    <property type="entry name" value="2A43"/>
    <property type="match status" value="1"/>
</dbReference>
<evidence type="ECO:0008006" key="15">
    <source>
        <dbReference type="Google" id="ProtNLM"/>
    </source>
</evidence>
<dbReference type="GeneID" id="20216372"/>
<evidence type="ECO:0000256" key="2">
    <source>
        <dbReference type="ARBA" id="ARBA00006855"/>
    </source>
</evidence>
<keyword evidence="9" id="KW-0458">Lysosome</keyword>
<evidence type="ECO:0000256" key="5">
    <source>
        <dbReference type="ARBA" id="ARBA00022737"/>
    </source>
</evidence>
<evidence type="ECO:0000256" key="8">
    <source>
        <dbReference type="ARBA" id="ARBA00023136"/>
    </source>
</evidence>
<organism evidence="13 14">
    <name type="scientific">Helobdella robusta</name>
    <name type="common">Californian leech</name>
    <dbReference type="NCBI Taxonomy" id="6412"/>
    <lineage>
        <taxon>Eukaryota</taxon>
        <taxon>Metazoa</taxon>
        <taxon>Spiralia</taxon>
        <taxon>Lophotrochozoa</taxon>
        <taxon>Annelida</taxon>
        <taxon>Clitellata</taxon>
        <taxon>Hirudinea</taxon>
        <taxon>Rhynchobdellida</taxon>
        <taxon>Glossiphoniidae</taxon>
        <taxon>Helobdella</taxon>
    </lineage>
</organism>
<evidence type="ECO:0000256" key="3">
    <source>
        <dbReference type="ARBA" id="ARBA00022448"/>
    </source>
</evidence>
<dbReference type="EMBL" id="KB097182">
    <property type="protein sequence ID" value="ESN98363.1"/>
    <property type="molecule type" value="Genomic_DNA"/>
</dbReference>
<dbReference type="STRING" id="6412.T1G5M5"/>
<comment type="similarity">
    <text evidence="2">Belongs to the cystinosin family.</text>
</comment>
<evidence type="ECO:0000256" key="6">
    <source>
        <dbReference type="ARBA" id="ARBA00022847"/>
    </source>
</evidence>
<dbReference type="InParanoid" id="T1G5M5"/>
<dbReference type="InterPro" id="IPR005282">
    <property type="entry name" value="LC_transporter"/>
</dbReference>
<name>T1G5M5_HELRO</name>
<keyword evidence="4 11" id="KW-0812">Transmembrane</keyword>
<accession>T1G5M5</accession>
<dbReference type="FunCoup" id="T1G5M5">
    <property type="interactions" value="364"/>
</dbReference>
<gene>
    <name evidence="13" type="primary">20216372</name>
    <name evidence="12" type="ORF">HELRODRAFT_84702</name>
</gene>
<keyword evidence="8 11" id="KW-0472">Membrane</keyword>
<keyword evidence="5" id="KW-0677">Repeat</keyword>
<reference evidence="14" key="1">
    <citation type="submission" date="2012-12" db="EMBL/GenBank/DDBJ databases">
        <authorList>
            <person name="Hellsten U."/>
            <person name="Grimwood J."/>
            <person name="Chapman J.A."/>
            <person name="Shapiro H."/>
            <person name="Aerts A."/>
            <person name="Otillar R.P."/>
            <person name="Terry A.Y."/>
            <person name="Boore J.L."/>
            <person name="Simakov O."/>
            <person name="Marletaz F."/>
            <person name="Cho S.-J."/>
            <person name="Edsinger-Gonzales E."/>
            <person name="Havlak P."/>
            <person name="Kuo D.-H."/>
            <person name="Larsson T."/>
            <person name="Lv J."/>
            <person name="Arendt D."/>
            <person name="Savage R."/>
            <person name="Osoegawa K."/>
            <person name="de Jong P."/>
            <person name="Lindberg D.R."/>
            <person name="Seaver E.C."/>
            <person name="Weisblat D.A."/>
            <person name="Putnam N.H."/>
            <person name="Grigoriev I.V."/>
            <person name="Rokhsar D.S."/>
        </authorList>
    </citation>
    <scope>NUCLEOTIDE SEQUENCE</scope>
</reference>